<gene>
    <name evidence="2" type="ORF">AVDCRST_MAG10-2132</name>
</gene>
<reference evidence="2" key="1">
    <citation type="submission" date="2020-02" db="EMBL/GenBank/DDBJ databases">
        <authorList>
            <person name="Meier V. D."/>
        </authorList>
    </citation>
    <scope>NUCLEOTIDE SEQUENCE</scope>
    <source>
        <strain evidence="2">AVDCRST_MAG10</strain>
    </source>
</reference>
<organism evidence="2">
    <name type="scientific">uncultured Acidimicrobiales bacterium</name>
    <dbReference type="NCBI Taxonomy" id="310071"/>
    <lineage>
        <taxon>Bacteria</taxon>
        <taxon>Bacillati</taxon>
        <taxon>Actinomycetota</taxon>
        <taxon>Acidimicrobiia</taxon>
        <taxon>Acidimicrobiales</taxon>
        <taxon>environmental samples</taxon>
    </lineage>
</organism>
<dbReference type="Gene3D" id="3.30.559.30">
    <property type="entry name" value="Nonribosomal peptide synthetase, condensation domain"/>
    <property type="match status" value="1"/>
</dbReference>
<evidence type="ECO:0000256" key="1">
    <source>
        <dbReference type="SAM" id="MobiDB-lite"/>
    </source>
</evidence>
<dbReference type="AlphaFoldDB" id="A0A6J4IBS9"/>
<proteinExistence type="predicted"/>
<feature type="region of interest" description="Disordered" evidence="1">
    <location>
        <begin position="1"/>
        <end position="21"/>
    </location>
</feature>
<name>A0A6J4IBS9_9ACTN</name>
<evidence type="ECO:0008006" key="3">
    <source>
        <dbReference type="Google" id="ProtNLM"/>
    </source>
</evidence>
<protein>
    <recommendedName>
        <fullName evidence="3">Condensation domain-containing protein</fullName>
    </recommendedName>
</protein>
<dbReference type="EMBL" id="CADCTB010000130">
    <property type="protein sequence ID" value="CAA9248189.1"/>
    <property type="molecule type" value="Genomic_DNA"/>
</dbReference>
<accession>A0A6J4IBS9</accession>
<dbReference type="InterPro" id="IPR023213">
    <property type="entry name" value="CAT-like_dom_sf"/>
</dbReference>
<dbReference type="Gene3D" id="3.30.559.10">
    <property type="entry name" value="Chloramphenicol acetyltransferase-like domain"/>
    <property type="match status" value="1"/>
</dbReference>
<evidence type="ECO:0000313" key="2">
    <source>
        <dbReference type="EMBL" id="CAA9248189.1"/>
    </source>
</evidence>
<dbReference type="SUPFAM" id="SSF52777">
    <property type="entry name" value="CoA-dependent acyltransferases"/>
    <property type="match status" value="2"/>
</dbReference>
<sequence>MNLQSDLEGPDPGYTRPGEPTIADPVAFLRRLASSGRFHRDSGFGRLYHPGSVSLRENAANDSLHIVVHGNHISAHVDRVSPLGARPDQPTRYSLTRAAAHNVVGAGQDLVRLLRGRKGDHRSHLDCEWISDENQATLDPADLLDPSAWSVHVEAKVTGSLDETRLRKAFDTVLGHRPSEHEALQVVDCHDDDGVDLVRGSLLGEAVAMTEWPPLRARLAHHPDGDVILLNVNHGAGDGFSAVRVLRSIADAYATGGGSGPPLDFLAVNDLPVRPASAPVSAVEAWYRVAVERVRDLLANPARIAPERPDDEPGYGFHFVQLSVGDTRRVANVHRQGTARNVLLAALHLTIGEWNLEHGTPGRRIGVLVPVDLRPAEWRDEVVGNFSVTARVSTSRRHRSGARAALKAITAQKTRNKRFRTGVALLAALDRNGLLPLWAKQSLIVLQPLTRNREVDTAILSNVGWLPEAPSFGPEAGETTDVWFSSPARAPHSLCIGAVTVAGRLHLTIRYPHRLFGADSAHRFAESYVDHILAVAERRW</sequence>